<evidence type="ECO:0000313" key="2">
    <source>
        <dbReference type="Proteomes" id="UP000482578"/>
    </source>
</evidence>
<keyword evidence="2" id="KW-1185">Reference proteome</keyword>
<gene>
    <name evidence="1" type="ORF">GZH52_15660</name>
</gene>
<comment type="caution">
    <text evidence="1">The sequence shown here is derived from an EMBL/GenBank/DDBJ whole genome shotgun (WGS) entry which is preliminary data.</text>
</comment>
<feature type="non-terminal residue" evidence="1">
    <location>
        <position position="60"/>
    </location>
</feature>
<reference evidence="1 2" key="1">
    <citation type="submission" date="2020-02" db="EMBL/GenBank/DDBJ databases">
        <authorList>
            <person name="Yang Z."/>
        </authorList>
    </citation>
    <scope>NUCLEOTIDE SEQUENCE [LARGE SCALE GENOMIC DNA]</scope>
    <source>
        <strain evidence="1 2">HX-7-9</strain>
    </source>
</reference>
<dbReference type="AlphaFoldDB" id="A0A6B2KVD4"/>
<dbReference type="EMBL" id="JAAGAA010000017">
    <property type="protein sequence ID" value="NDV14206.1"/>
    <property type="molecule type" value="Genomic_DNA"/>
</dbReference>
<protein>
    <submittedName>
        <fullName evidence="1">Uncharacterized protein</fullName>
    </submittedName>
</protein>
<evidence type="ECO:0000313" key="1">
    <source>
        <dbReference type="EMBL" id="NDV14206.1"/>
    </source>
</evidence>
<proteinExistence type="predicted"/>
<dbReference type="Proteomes" id="UP000482578">
    <property type="component" value="Unassembled WGS sequence"/>
</dbReference>
<name>A0A6B2KVD4_9NEIS</name>
<accession>A0A6B2KVD4</accession>
<organism evidence="1 2">
    <name type="scientific">Crenobacter caeni</name>
    <dbReference type="NCBI Taxonomy" id="2705474"/>
    <lineage>
        <taxon>Bacteria</taxon>
        <taxon>Pseudomonadati</taxon>
        <taxon>Pseudomonadota</taxon>
        <taxon>Betaproteobacteria</taxon>
        <taxon>Neisseriales</taxon>
        <taxon>Neisseriaceae</taxon>
        <taxon>Crenobacter</taxon>
    </lineage>
</organism>
<sequence>MMNPLRRCVSCRFRAADGAINVMVSLNSNSPAGYACWAVSNSARRIIMANIALFGLDIGK</sequence>
<dbReference type="RefSeq" id="WP_163317865.1">
    <property type="nucleotide sequence ID" value="NZ_JAAGAA010000017.1"/>
</dbReference>